<accession>A0A329YFU3</accession>
<evidence type="ECO:0000313" key="2">
    <source>
        <dbReference type="Proteomes" id="UP000251205"/>
    </source>
</evidence>
<sequence>MAANKDTILSWLADLSAAVITDADDLAETSDRIVAAADLGADAFAPEALDIMRVIAESVTSPTGFDMIIIPDTISSGDTFDAMAVLVSLGLSVAGGRVNWQSRPQARKARTRISSAGDAGLAVASAMGGDGADLYSWLSSIVEVACRLVSDLAANAVPIVRVQTGISLPSTVLAYQLYGDAARAVDLVDIAGSATPLVMPTAFDALAS</sequence>
<comment type="caution">
    <text evidence="1">The sequence shown here is derived from an EMBL/GenBank/DDBJ whole genome shotgun (WGS) entry which is preliminary data.</text>
</comment>
<dbReference type="Proteomes" id="UP000251205">
    <property type="component" value="Unassembled WGS sequence"/>
</dbReference>
<evidence type="ECO:0000313" key="1">
    <source>
        <dbReference type="EMBL" id="RAX42397.1"/>
    </source>
</evidence>
<reference evidence="1 2" key="1">
    <citation type="submission" date="2018-06" db="EMBL/GenBank/DDBJ databases">
        <title>Whole Genome Sequence of an efficient microsymbiont, Rhizobium tropici.</title>
        <authorList>
            <person name="Srinivasan R."/>
            <person name="Singh H.V."/>
            <person name="Srivastava R."/>
            <person name="Kumari B."/>
            <person name="Radhakrishna A."/>
        </authorList>
    </citation>
    <scope>NUCLEOTIDE SEQUENCE [LARGE SCALE GENOMIC DNA]</scope>
    <source>
        <strain evidence="1 2">IGFRI Rhizo-19</strain>
    </source>
</reference>
<dbReference type="OrthoDB" id="7996930at2"/>
<gene>
    <name evidence="1" type="ORF">DQ393_06025</name>
</gene>
<name>A0A329YFU3_RHITR</name>
<protein>
    <submittedName>
        <fullName evidence="1">Uncharacterized protein</fullName>
    </submittedName>
</protein>
<dbReference type="AlphaFoldDB" id="A0A329YFU3"/>
<dbReference type="RefSeq" id="WP_112340883.1">
    <property type="nucleotide sequence ID" value="NZ_QMKK01000022.1"/>
</dbReference>
<proteinExistence type="predicted"/>
<organism evidence="1 2">
    <name type="scientific">Rhizobium tropici</name>
    <dbReference type="NCBI Taxonomy" id="398"/>
    <lineage>
        <taxon>Bacteria</taxon>
        <taxon>Pseudomonadati</taxon>
        <taxon>Pseudomonadota</taxon>
        <taxon>Alphaproteobacteria</taxon>
        <taxon>Hyphomicrobiales</taxon>
        <taxon>Rhizobiaceae</taxon>
        <taxon>Rhizobium/Agrobacterium group</taxon>
        <taxon>Rhizobium</taxon>
    </lineage>
</organism>
<dbReference type="EMBL" id="QMKK01000022">
    <property type="protein sequence ID" value="RAX42397.1"/>
    <property type="molecule type" value="Genomic_DNA"/>
</dbReference>